<protein>
    <submittedName>
        <fullName evidence="1">Uncharacterized protein</fullName>
    </submittedName>
</protein>
<proteinExistence type="predicted"/>
<gene>
    <name evidence="1" type="ORF">SAMN05444143_101411</name>
</gene>
<dbReference type="AlphaFoldDB" id="A0A1I4RL38"/>
<sequence>MSSHDEKLHYTRILLSKKFYLGLLKNEHWAKSHPFYNEVIQNRPVELGTYKIHVNYEMISILEEIVTNSHEGALVHYYLLSKLKALFLTTQICESEKKVGLHNIMKK</sequence>
<dbReference type="EMBL" id="FOUT01000001">
    <property type="protein sequence ID" value="SFM52949.1"/>
    <property type="molecule type" value="Genomic_DNA"/>
</dbReference>
<name>A0A1I4RL38_9FLAO</name>
<evidence type="ECO:0000313" key="2">
    <source>
        <dbReference type="Proteomes" id="UP000182961"/>
    </source>
</evidence>
<organism evidence="1 2">
    <name type="scientific">Flavobacterium succinicans</name>
    <dbReference type="NCBI Taxonomy" id="29536"/>
    <lineage>
        <taxon>Bacteria</taxon>
        <taxon>Pseudomonadati</taxon>
        <taxon>Bacteroidota</taxon>
        <taxon>Flavobacteriia</taxon>
        <taxon>Flavobacteriales</taxon>
        <taxon>Flavobacteriaceae</taxon>
        <taxon>Flavobacterium</taxon>
    </lineage>
</organism>
<evidence type="ECO:0000313" key="1">
    <source>
        <dbReference type="EMBL" id="SFM52949.1"/>
    </source>
</evidence>
<keyword evidence="2" id="KW-1185">Reference proteome</keyword>
<reference evidence="2" key="1">
    <citation type="submission" date="2016-10" db="EMBL/GenBank/DDBJ databases">
        <authorList>
            <person name="Varghese N."/>
            <person name="Submissions S."/>
        </authorList>
    </citation>
    <scope>NUCLEOTIDE SEQUENCE [LARGE SCALE GENOMIC DNA]</scope>
    <source>
        <strain evidence="2">DSM 4002</strain>
    </source>
</reference>
<dbReference type="Proteomes" id="UP000182961">
    <property type="component" value="Unassembled WGS sequence"/>
</dbReference>
<accession>A0A1I4RL38</accession>